<dbReference type="Gene3D" id="3.30.565.10">
    <property type="entry name" value="Histidine kinase-like ATPase, C-terminal domain"/>
    <property type="match status" value="1"/>
</dbReference>
<keyword evidence="12" id="KW-1185">Reference proteome</keyword>
<dbReference type="InterPro" id="IPR050351">
    <property type="entry name" value="BphY/WalK/GraS-like"/>
</dbReference>
<dbReference type="PANTHER" id="PTHR42878">
    <property type="entry name" value="TWO-COMPONENT HISTIDINE KINASE"/>
    <property type="match status" value="1"/>
</dbReference>
<feature type="compositionally biased region" description="Basic and acidic residues" evidence="9">
    <location>
        <begin position="416"/>
        <end position="429"/>
    </location>
</feature>
<evidence type="ECO:0000256" key="4">
    <source>
        <dbReference type="ARBA" id="ARBA00022553"/>
    </source>
</evidence>
<comment type="caution">
    <text evidence="11">The sequence shown here is derived from an EMBL/GenBank/DDBJ whole genome shotgun (WGS) entry which is preliminary data.</text>
</comment>
<dbReference type="GO" id="GO:0000156">
    <property type="term" value="F:phosphorelay response regulator activity"/>
    <property type="evidence" value="ECO:0007669"/>
    <property type="project" value="TreeGrafter"/>
</dbReference>
<evidence type="ECO:0000259" key="10">
    <source>
        <dbReference type="PROSITE" id="PS50109"/>
    </source>
</evidence>
<feature type="region of interest" description="Disordered" evidence="9">
    <location>
        <begin position="408"/>
        <end position="437"/>
    </location>
</feature>
<feature type="domain" description="Histidine kinase" evidence="10">
    <location>
        <begin position="200"/>
        <end position="411"/>
    </location>
</feature>
<dbReference type="Proteomes" id="UP000320239">
    <property type="component" value="Unassembled WGS sequence"/>
</dbReference>
<dbReference type="EMBL" id="VIWY01000004">
    <property type="protein sequence ID" value="TWG14443.1"/>
    <property type="molecule type" value="Genomic_DNA"/>
</dbReference>
<keyword evidence="7" id="KW-0902">Two-component regulatory system</keyword>
<evidence type="ECO:0000313" key="12">
    <source>
        <dbReference type="Proteomes" id="UP000320239"/>
    </source>
</evidence>
<evidence type="ECO:0000256" key="1">
    <source>
        <dbReference type="ARBA" id="ARBA00000085"/>
    </source>
</evidence>
<evidence type="ECO:0000256" key="8">
    <source>
        <dbReference type="ARBA" id="ARBA00039401"/>
    </source>
</evidence>
<dbReference type="GO" id="GO:0000155">
    <property type="term" value="F:phosphorelay sensor kinase activity"/>
    <property type="evidence" value="ECO:0007669"/>
    <property type="project" value="InterPro"/>
</dbReference>
<comment type="subcellular location">
    <subcellularLocation>
        <location evidence="2">Cell membrane</location>
    </subcellularLocation>
</comment>
<dbReference type="InterPro" id="IPR005467">
    <property type="entry name" value="His_kinase_dom"/>
</dbReference>
<evidence type="ECO:0000256" key="3">
    <source>
        <dbReference type="ARBA" id="ARBA00012438"/>
    </source>
</evidence>
<dbReference type="Pfam" id="PF00512">
    <property type="entry name" value="HisKA"/>
    <property type="match status" value="1"/>
</dbReference>
<dbReference type="Pfam" id="PF01590">
    <property type="entry name" value="GAF"/>
    <property type="match status" value="1"/>
</dbReference>
<dbReference type="PRINTS" id="PR00344">
    <property type="entry name" value="BCTRLSENSOR"/>
</dbReference>
<evidence type="ECO:0000256" key="5">
    <source>
        <dbReference type="ARBA" id="ARBA00022679"/>
    </source>
</evidence>
<dbReference type="GO" id="GO:0005886">
    <property type="term" value="C:plasma membrane"/>
    <property type="evidence" value="ECO:0007669"/>
    <property type="project" value="UniProtKB-SubCell"/>
</dbReference>
<dbReference type="Pfam" id="PF02518">
    <property type="entry name" value="HATPase_c"/>
    <property type="match status" value="1"/>
</dbReference>
<dbReference type="InterPro" id="IPR029016">
    <property type="entry name" value="GAF-like_dom_sf"/>
</dbReference>
<dbReference type="SUPFAM" id="SSF47384">
    <property type="entry name" value="Homodimeric domain of signal transducing histidine kinase"/>
    <property type="match status" value="1"/>
</dbReference>
<proteinExistence type="predicted"/>
<dbReference type="CDD" id="cd00082">
    <property type="entry name" value="HisKA"/>
    <property type="match status" value="1"/>
</dbReference>
<sequence length="437" mass="47182">MLLTDEHGQPAPPPLDAYEVLNGERIPDLDAIVDLAAKLCDVPAAVINVLTADRQIQIAAVGFERSACRREDAMCSITVVSPDPVVVSDARTDPRFADSPFVTGVIDTIRFYAASQLRGPAGHVLGTLCVFDHRPRTLTIEQKAALDKLAVLVVDVLELRRRTRQLEHTLIARDQVIGELRRLRAELERSNDALLRFAGTVAHDLRSPLMSISGTATLLAEEAYENDPDAVAADAQTIARAARRMGNILNDLLSYAGVGGQTRRCRVQLSDLVGDVLEDLRADITAAHATVHTGDLPTVEADPTHIRLLVQNLLSNALKFRHPDRPCRISVDAAVRPHEWMLRISDNGIGIPAAQRDDVLRPFVRLRSDLPGHGIGLATCAEILRTHHGRLDIGDTPGGGTTFIATIRHPGPGQGENREPGGADAERAARAGIPASG</sequence>
<organism evidence="11 12">
    <name type="scientific">Actinoplanes teichomyceticus</name>
    <dbReference type="NCBI Taxonomy" id="1867"/>
    <lineage>
        <taxon>Bacteria</taxon>
        <taxon>Bacillati</taxon>
        <taxon>Actinomycetota</taxon>
        <taxon>Actinomycetes</taxon>
        <taxon>Micromonosporales</taxon>
        <taxon>Micromonosporaceae</taxon>
        <taxon>Actinoplanes</taxon>
    </lineage>
</organism>
<dbReference type="AlphaFoldDB" id="A0A561VS64"/>
<dbReference type="InterPro" id="IPR003018">
    <property type="entry name" value="GAF"/>
</dbReference>
<reference evidence="11 12" key="1">
    <citation type="submission" date="2019-06" db="EMBL/GenBank/DDBJ databases">
        <title>Sequencing the genomes of 1000 actinobacteria strains.</title>
        <authorList>
            <person name="Klenk H.-P."/>
        </authorList>
    </citation>
    <scope>NUCLEOTIDE SEQUENCE [LARGE SCALE GENOMIC DNA]</scope>
    <source>
        <strain evidence="11 12">DSM 43866</strain>
    </source>
</reference>
<dbReference type="Gene3D" id="1.10.287.130">
    <property type="match status" value="1"/>
</dbReference>
<dbReference type="InterPro" id="IPR004358">
    <property type="entry name" value="Sig_transdc_His_kin-like_C"/>
</dbReference>
<gene>
    <name evidence="11" type="ORF">FHX34_104743</name>
</gene>
<keyword evidence="5" id="KW-0808">Transferase</keyword>
<dbReference type="PROSITE" id="PS50109">
    <property type="entry name" value="HIS_KIN"/>
    <property type="match status" value="1"/>
</dbReference>
<dbReference type="GO" id="GO:0007234">
    <property type="term" value="P:osmosensory signaling via phosphorelay pathway"/>
    <property type="evidence" value="ECO:0007669"/>
    <property type="project" value="TreeGrafter"/>
</dbReference>
<dbReference type="InterPro" id="IPR036097">
    <property type="entry name" value="HisK_dim/P_sf"/>
</dbReference>
<evidence type="ECO:0000313" key="11">
    <source>
        <dbReference type="EMBL" id="TWG14443.1"/>
    </source>
</evidence>
<name>A0A561VS64_ACTTI</name>
<dbReference type="GO" id="GO:0030295">
    <property type="term" value="F:protein kinase activator activity"/>
    <property type="evidence" value="ECO:0007669"/>
    <property type="project" value="TreeGrafter"/>
</dbReference>
<evidence type="ECO:0000256" key="6">
    <source>
        <dbReference type="ARBA" id="ARBA00022777"/>
    </source>
</evidence>
<comment type="catalytic activity">
    <reaction evidence="1">
        <text>ATP + protein L-histidine = ADP + protein N-phospho-L-histidine.</text>
        <dbReference type="EC" id="2.7.13.3"/>
    </reaction>
</comment>
<dbReference type="EC" id="2.7.13.3" evidence="3"/>
<dbReference type="PANTHER" id="PTHR42878:SF15">
    <property type="entry name" value="BACTERIOPHYTOCHROME"/>
    <property type="match status" value="1"/>
</dbReference>
<dbReference type="SUPFAM" id="SSF55781">
    <property type="entry name" value="GAF domain-like"/>
    <property type="match status" value="1"/>
</dbReference>
<evidence type="ECO:0000256" key="9">
    <source>
        <dbReference type="SAM" id="MobiDB-lite"/>
    </source>
</evidence>
<dbReference type="SMART" id="SM00388">
    <property type="entry name" value="HisKA"/>
    <property type="match status" value="1"/>
</dbReference>
<dbReference type="InterPro" id="IPR036890">
    <property type="entry name" value="HATPase_C_sf"/>
</dbReference>
<dbReference type="Gene3D" id="3.30.450.40">
    <property type="match status" value="1"/>
</dbReference>
<protein>
    <recommendedName>
        <fullName evidence="8">Sensor-like histidine kinase SenX3</fullName>
        <ecNumber evidence="3">2.7.13.3</ecNumber>
    </recommendedName>
</protein>
<evidence type="ECO:0000256" key="2">
    <source>
        <dbReference type="ARBA" id="ARBA00004236"/>
    </source>
</evidence>
<dbReference type="SUPFAM" id="SSF55874">
    <property type="entry name" value="ATPase domain of HSP90 chaperone/DNA topoisomerase II/histidine kinase"/>
    <property type="match status" value="1"/>
</dbReference>
<dbReference type="InterPro" id="IPR003661">
    <property type="entry name" value="HisK_dim/P_dom"/>
</dbReference>
<dbReference type="SMART" id="SM00387">
    <property type="entry name" value="HATPase_c"/>
    <property type="match status" value="1"/>
</dbReference>
<dbReference type="InterPro" id="IPR003594">
    <property type="entry name" value="HATPase_dom"/>
</dbReference>
<accession>A0A561VS64</accession>
<evidence type="ECO:0000256" key="7">
    <source>
        <dbReference type="ARBA" id="ARBA00023012"/>
    </source>
</evidence>
<keyword evidence="4" id="KW-0597">Phosphoprotein</keyword>
<keyword evidence="6" id="KW-0418">Kinase</keyword>